<dbReference type="AlphaFoldDB" id="A0A2M7AX78"/>
<dbReference type="InterPro" id="IPR018911">
    <property type="entry name" value="Gmad2_Ig-like_dom"/>
</dbReference>
<evidence type="ECO:0000259" key="4">
    <source>
        <dbReference type="Pfam" id="PF14343"/>
    </source>
</evidence>
<protein>
    <submittedName>
        <fullName evidence="5">Uncharacterized protein</fullName>
    </submittedName>
</protein>
<keyword evidence="2" id="KW-0472">Membrane</keyword>
<dbReference type="Pfam" id="PF14343">
    <property type="entry name" value="PrcB_C"/>
    <property type="match status" value="1"/>
</dbReference>
<organism evidence="5 6">
    <name type="scientific">Candidatus Portnoybacteria bacterium CG06_land_8_20_14_3_00_39_12</name>
    <dbReference type="NCBI Taxonomy" id="1974809"/>
    <lineage>
        <taxon>Bacteria</taxon>
        <taxon>Candidatus Portnoyibacteriota</taxon>
    </lineage>
</organism>
<dbReference type="EMBL" id="PEVY01000047">
    <property type="protein sequence ID" value="PIU75169.1"/>
    <property type="molecule type" value="Genomic_DNA"/>
</dbReference>
<dbReference type="InterPro" id="IPR025748">
    <property type="entry name" value="PrcB_C_dom"/>
</dbReference>
<evidence type="ECO:0000313" key="6">
    <source>
        <dbReference type="Proteomes" id="UP000228775"/>
    </source>
</evidence>
<comment type="caution">
    <text evidence="5">The sequence shown here is derived from an EMBL/GenBank/DDBJ whole genome shotgun (WGS) entry which is preliminary data.</text>
</comment>
<evidence type="ECO:0000256" key="2">
    <source>
        <dbReference type="SAM" id="Phobius"/>
    </source>
</evidence>
<accession>A0A2M7AX78</accession>
<reference evidence="6" key="1">
    <citation type="submission" date="2017-09" db="EMBL/GenBank/DDBJ databases">
        <title>Depth-based differentiation of microbial function through sediment-hosted aquifers and enrichment of novel symbionts in the deep terrestrial subsurface.</title>
        <authorList>
            <person name="Probst A.J."/>
            <person name="Ladd B."/>
            <person name="Jarett J.K."/>
            <person name="Geller-Mcgrath D.E."/>
            <person name="Sieber C.M.K."/>
            <person name="Emerson J.B."/>
            <person name="Anantharaman K."/>
            <person name="Thomas B.C."/>
            <person name="Malmstrom R."/>
            <person name="Stieglmeier M."/>
            <person name="Klingl A."/>
            <person name="Woyke T."/>
            <person name="Ryan C.M."/>
            <person name="Banfield J.F."/>
        </authorList>
    </citation>
    <scope>NUCLEOTIDE SEQUENCE [LARGE SCALE GENOMIC DNA]</scope>
</reference>
<proteinExistence type="predicted"/>
<dbReference type="Proteomes" id="UP000228775">
    <property type="component" value="Unassembled WGS sequence"/>
</dbReference>
<dbReference type="Pfam" id="PF10648">
    <property type="entry name" value="Gmad2"/>
    <property type="match status" value="1"/>
</dbReference>
<evidence type="ECO:0000259" key="3">
    <source>
        <dbReference type="Pfam" id="PF10648"/>
    </source>
</evidence>
<evidence type="ECO:0000256" key="1">
    <source>
        <dbReference type="SAM" id="Coils"/>
    </source>
</evidence>
<keyword evidence="2" id="KW-0812">Transmembrane</keyword>
<feature type="transmembrane region" description="Helical" evidence="2">
    <location>
        <begin position="12"/>
        <end position="33"/>
    </location>
</feature>
<feature type="coiled-coil region" evidence="1">
    <location>
        <begin position="33"/>
        <end position="60"/>
    </location>
</feature>
<name>A0A2M7AX78_9BACT</name>
<evidence type="ECO:0000313" key="5">
    <source>
        <dbReference type="EMBL" id="PIU75169.1"/>
    </source>
</evidence>
<feature type="domain" description="Bacterial spore germination immunoglobulin-like" evidence="3">
    <location>
        <begin position="83"/>
        <end position="165"/>
    </location>
</feature>
<gene>
    <name evidence="5" type="ORF">COS76_02230</name>
</gene>
<sequence>MIQSTNSQKILSIVAALIMLGLGISTIVCVVRLQEATLNVQSMQGQIAALTAQVKDWQENYAALVKGQVGGTGVFVKKMGVTLVSPAENDVIADAVSVQGYANTFEGNVQLRLKDGIGVVLASSFATACMGDWPCYFEKELKFNQPKADTDAVLEVYTTSAKDGSEQDLISVKVKIKGKNLTTNKDDKTVTIMSLDYGQSFRPENIPAQNIVFRDEASWRSFWQKHSADPVPWVDFTKSMIIGVFLGAKPSPGYGVKIISAQKNESQIIVSGFEYTENPTCVYPDVVVCPHHLILLPSSQNEVVFDIKKIVADPCNF</sequence>
<feature type="domain" description="PrcB C-terminal" evidence="4">
    <location>
        <begin position="240"/>
        <end position="294"/>
    </location>
</feature>
<keyword evidence="2" id="KW-1133">Transmembrane helix</keyword>
<keyword evidence="1" id="KW-0175">Coiled coil</keyword>